<keyword evidence="1" id="KW-0732">Signal</keyword>
<evidence type="ECO:0000313" key="2">
    <source>
        <dbReference type="EMBL" id="MCC9643897.1"/>
    </source>
</evidence>
<dbReference type="PANTHER" id="PTHR44103">
    <property type="entry name" value="PROPROTEIN CONVERTASE P"/>
    <property type="match status" value="1"/>
</dbReference>
<protein>
    <submittedName>
        <fullName evidence="2">VCBS repeat-containing protein</fullName>
    </submittedName>
</protein>
<evidence type="ECO:0000256" key="1">
    <source>
        <dbReference type="ARBA" id="ARBA00022729"/>
    </source>
</evidence>
<keyword evidence="3" id="KW-1185">Reference proteome</keyword>
<gene>
    <name evidence="2" type="ORF">LOC71_16545</name>
</gene>
<dbReference type="InterPro" id="IPR028994">
    <property type="entry name" value="Integrin_alpha_N"/>
</dbReference>
<reference evidence="2" key="1">
    <citation type="submission" date="2021-11" db="EMBL/GenBank/DDBJ databases">
        <title>Genome sequence.</title>
        <authorList>
            <person name="Sun Q."/>
        </authorList>
    </citation>
    <scope>NUCLEOTIDE SEQUENCE</scope>
    <source>
        <strain evidence="2">JC740</strain>
    </source>
</reference>
<sequence>MLSSLSPSDVHGEDSPKLVPLEYNHPGLEVDLGVGLWAYPLPMDYDGDGDLDLVVGCPDKPSNGTYLFENPTQDASVKKPVFKSPVRIGRGFHNMMASQVNGRTRVVIPGKYFEQNPATGKFDFDEPQNIAAPAKPLNEPGARIRGNMWRYVDYDGDGDHDLIAGVGDWSDLGWDHAYDEQGRWQNGPLHGYLFLMRNSGDDASPNYEAPQQLNGGEEPIDVYGWPCASLVDFDGDEDLDIIVGNFLDYFTYFENVGTRKDPNYAKGEVLLDEEGQRLTMHLQMITPTAIDWDQDGDADLIVGDEDGRVALIENTGELRNGKPVFRKPSFFRQQADTLKFGALATPYISDWDQDGDDDIVCGNTAGNIGWFENLGNGENGLPKWAEPVLLEVRKQDGSTEPFRVLAGDNGSIQGPCEAKWGYTTLSLADVDGDGDDDIVYNSILSEVGVLRNDSGTLVEQDLSSSPIESPPAWYEWKPSTHGSLTQWRTTPVALDFDEDGSLDLVLMDQEGYLTLRRSFGKAERIFVDEDGYPIRLTSGTAGRSGRVKVAVADWDNDGRTDVLINSENVTWYRNVADQDEHVVLKRIGNLARRNVAGHTASPAVCDFNRDGKLDLIVGSENGRIYHIHHDDCISFEPDQLAGNVRFDRAKPAKVDPQEPIPADAMTYRSSRGNIAAWIERRGDSGKPDLIRYRYHDGMKWSGPITVLWGAPSRSSVAYFDVRFSSESKDDEIVLQFNVAMDYEKREVTMVSYDRGRTFRQPE</sequence>
<comment type="caution">
    <text evidence="2">The sequence shown here is derived from an EMBL/GenBank/DDBJ whole genome shotgun (WGS) entry which is preliminary data.</text>
</comment>
<dbReference type="SUPFAM" id="SSF69318">
    <property type="entry name" value="Integrin alpha N-terminal domain"/>
    <property type="match status" value="2"/>
</dbReference>
<accession>A0ABS8NLT2</accession>
<dbReference type="Proteomes" id="UP001430306">
    <property type="component" value="Unassembled WGS sequence"/>
</dbReference>
<name>A0ABS8NLT2_9BACT</name>
<dbReference type="Pfam" id="PF13517">
    <property type="entry name" value="FG-GAP_3"/>
    <property type="match status" value="1"/>
</dbReference>
<evidence type="ECO:0000313" key="3">
    <source>
        <dbReference type="Proteomes" id="UP001430306"/>
    </source>
</evidence>
<dbReference type="EMBL" id="JAJKFW010000025">
    <property type="protein sequence ID" value="MCC9643897.1"/>
    <property type="molecule type" value="Genomic_DNA"/>
</dbReference>
<dbReference type="InterPro" id="IPR013517">
    <property type="entry name" value="FG-GAP"/>
</dbReference>
<dbReference type="PANTHER" id="PTHR44103:SF1">
    <property type="entry name" value="PROPROTEIN CONVERTASE P"/>
    <property type="match status" value="1"/>
</dbReference>
<dbReference type="RefSeq" id="WP_230275551.1">
    <property type="nucleotide sequence ID" value="NZ_JAJKFW010000025.1"/>
</dbReference>
<proteinExistence type="predicted"/>
<dbReference type="Gene3D" id="2.130.10.130">
    <property type="entry name" value="Integrin alpha, N-terminal"/>
    <property type="match status" value="2"/>
</dbReference>
<organism evidence="2 3">
    <name type="scientific">Rhodopirellula halodulae</name>
    <dbReference type="NCBI Taxonomy" id="2894198"/>
    <lineage>
        <taxon>Bacteria</taxon>
        <taxon>Pseudomonadati</taxon>
        <taxon>Planctomycetota</taxon>
        <taxon>Planctomycetia</taxon>
        <taxon>Pirellulales</taxon>
        <taxon>Pirellulaceae</taxon>
        <taxon>Rhodopirellula</taxon>
    </lineage>
</organism>